<keyword evidence="1" id="KW-0812">Transmembrane</keyword>
<gene>
    <name evidence="2" type="ORF">EDD38_5368</name>
</gene>
<dbReference type="Proteomes" id="UP000266906">
    <property type="component" value="Unassembled WGS sequence"/>
</dbReference>
<dbReference type="AlphaFoldDB" id="A0A3N4RVL5"/>
<organism evidence="2 3">
    <name type="scientific">Kitasatospora cineracea</name>
    <dbReference type="NCBI Taxonomy" id="88074"/>
    <lineage>
        <taxon>Bacteria</taxon>
        <taxon>Bacillati</taxon>
        <taxon>Actinomycetota</taxon>
        <taxon>Actinomycetes</taxon>
        <taxon>Kitasatosporales</taxon>
        <taxon>Streptomycetaceae</taxon>
        <taxon>Kitasatospora</taxon>
    </lineage>
</organism>
<feature type="transmembrane region" description="Helical" evidence="1">
    <location>
        <begin position="32"/>
        <end position="49"/>
    </location>
</feature>
<protein>
    <submittedName>
        <fullName evidence="2">Uncharacterized protein</fullName>
    </submittedName>
</protein>
<keyword evidence="1" id="KW-0472">Membrane</keyword>
<comment type="caution">
    <text evidence="2">The sequence shown here is derived from an EMBL/GenBank/DDBJ whole genome shotgun (WGS) entry which is preliminary data.</text>
</comment>
<accession>A0A3N4RVL5</accession>
<feature type="transmembrane region" description="Helical" evidence="1">
    <location>
        <begin position="6"/>
        <end position="25"/>
    </location>
</feature>
<keyword evidence="3" id="KW-1185">Reference proteome</keyword>
<dbReference type="RefSeq" id="WP_123819809.1">
    <property type="nucleotide sequence ID" value="NZ_JBEYIY010000065.1"/>
</dbReference>
<name>A0A3N4RVL5_9ACTN</name>
<evidence type="ECO:0000313" key="2">
    <source>
        <dbReference type="EMBL" id="RPE36986.1"/>
    </source>
</evidence>
<feature type="transmembrane region" description="Helical" evidence="1">
    <location>
        <begin position="55"/>
        <end position="77"/>
    </location>
</feature>
<dbReference type="EMBL" id="RKQG01000001">
    <property type="protein sequence ID" value="RPE36986.1"/>
    <property type="molecule type" value="Genomic_DNA"/>
</dbReference>
<proteinExistence type="predicted"/>
<reference evidence="2 3" key="1">
    <citation type="submission" date="2018-11" db="EMBL/GenBank/DDBJ databases">
        <title>Sequencing the genomes of 1000 actinobacteria strains.</title>
        <authorList>
            <person name="Klenk H.-P."/>
        </authorList>
    </citation>
    <scope>NUCLEOTIDE SEQUENCE [LARGE SCALE GENOMIC DNA]</scope>
    <source>
        <strain evidence="2 3">DSM 44781</strain>
    </source>
</reference>
<evidence type="ECO:0000313" key="3">
    <source>
        <dbReference type="Proteomes" id="UP000266906"/>
    </source>
</evidence>
<sequence length="209" mass="22056">MSGWQTAGMVALPVLAGWSVVRILVRVGARSGDYAAAAFWSALAIGLGLGGGPGWLLAAGCVTAVAALLAHLLVLAVRAANRPQATVDPAAFRARLLEVCTADGSPPALMTGVGPDGTITVWGLEEAGVPRDRHHPSGACPNCLLEEFVTELAVNGEQTVRQYRAQLRRRANQLFVLRRGVISGDWEAELSPVRGPKAPYRHATCPVHR</sequence>
<keyword evidence="1" id="KW-1133">Transmembrane helix</keyword>
<evidence type="ECO:0000256" key="1">
    <source>
        <dbReference type="SAM" id="Phobius"/>
    </source>
</evidence>